<dbReference type="InterPro" id="IPR030959">
    <property type="entry name" value="GWxTD_dom"/>
</dbReference>
<comment type="caution">
    <text evidence="2">The sequence shown here is derived from an EMBL/GenBank/DDBJ whole genome shotgun (WGS) entry which is preliminary data.</text>
</comment>
<name>A0A3E2BPH8_9BACT</name>
<dbReference type="NCBIfam" id="TIGR04514">
    <property type="entry name" value="GWxTD_dom"/>
    <property type="match status" value="1"/>
</dbReference>
<evidence type="ECO:0000259" key="1">
    <source>
        <dbReference type="Pfam" id="PF20094"/>
    </source>
</evidence>
<dbReference type="EMBL" id="QUAH01000002">
    <property type="protein sequence ID" value="RFT16670.1"/>
    <property type="molecule type" value="Genomic_DNA"/>
</dbReference>
<sequence>MFKTKTKGWWVSFLLMAILAIFNNCSSSRLEKSLKPEEREFLSTVRYTITSEERKIFLKLPPTERKSFMEEFWKRRDPLPETAINEFKEEYFLRIEQANKLFGEGGKQGWLSDRGRIWITLGPPDHRETYPRGQSFYGFPVEIWHYGFYQIYFIDRFWNGNYQLDPASARQIAEITQVQVSWNQPGGRMFQGSRAMDFEVRMDKTGEGKALIVVSLPYNQIWFKAQQDRLETVFEVSLEIEDAEGKKAGGDSRTVEIAVTPQELKDRFDKTYDLEFQVGVSGRGPFTLKVTVENKTENKKSEKKLKFDF</sequence>
<feature type="domain" description="GWxTD" evidence="1">
    <location>
        <begin position="39"/>
        <end position="126"/>
    </location>
</feature>
<organism evidence="2 3">
    <name type="scientific">Candidatus Saccharicenans subterraneus</name>
    <dbReference type="NCBI Taxonomy" id="2508984"/>
    <lineage>
        <taxon>Bacteria</taxon>
        <taxon>Candidatus Aminicenantota</taxon>
        <taxon>Candidatus Aminicenantia</taxon>
        <taxon>Candidatus Aminicenantales</taxon>
        <taxon>Candidatus Saccharicenantaceae</taxon>
        <taxon>Candidatus Saccharicenans</taxon>
    </lineage>
</organism>
<evidence type="ECO:0000313" key="2">
    <source>
        <dbReference type="EMBL" id="RFT16670.1"/>
    </source>
</evidence>
<dbReference type="AlphaFoldDB" id="A0A3E2BPH8"/>
<reference evidence="2 3" key="1">
    <citation type="submission" date="2018-08" db="EMBL/GenBank/DDBJ databases">
        <title>Genome analysis of the thermophilic bacterium of the candidate phylum Aminicenantes from deep subsurface aquifer revealed its physiology and ecological role.</title>
        <authorList>
            <person name="Kadnikov V.V."/>
            <person name="Mardanov A.V."/>
            <person name="Beletsky A.V."/>
            <person name="Karnachuk O.V."/>
            <person name="Ravin N.V."/>
        </authorList>
    </citation>
    <scope>NUCLEOTIDE SEQUENCE [LARGE SCALE GENOMIC DNA]</scope>
    <source>
        <strain evidence="2">BY38</strain>
    </source>
</reference>
<gene>
    <name evidence="2" type="ORF">OP8BY_1283</name>
</gene>
<dbReference type="Proteomes" id="UP000257323">
    <property type="component" value="Unassembled WGS sequence"/>
</dbReference>
<proteinExistence type="predicted"/>
<dbReference type="Pfam" id="PF20094">
    <property type="entry name" value="GWxTD_dom"/>
    <property type="match status" value="1"/>
</dbReference>
<protein>
    <recommendedName>
        <fullName evidence="1">GWxTD domain-containing protein</fullName>
    </recommendedName>
</protein>
<accession>A0A3E2BPH8</accession>
<evidence type="ECO:0000313" key="3">
    <source>
        <dbReference type="Proteomes" id="UP000257323"/>
    </source>
</evidence>